<dbReference type="KEGG" id="mars:A8C75_08255"/>
<protein>
    <recommendedName>
        <fullName evidence="1">AMP-dependent synthetase/ligase domain-containing protein</fullName>
    </recommendedName>
</protein>
<keyword evidence="3" id="KW-1185">Reference proteome</keyword>
<evidence type="ECO:0000313" key="3">
    <source>
        <dbReference type="Proteomes" id="UP000078070"/>
    </source>
</evidence>
<evidence type="ECO:0000313" key="2">
    <source>
        <dbReference type="EMBL" id="ANG62482.1"/>
    </source>
</evidence>
<proteinExistence type="predicted"/>
<dbReference type="RefSeq" id="WP_067380603.1">
    <property type="nucleotide sequence ID" value="NZ_CP015839.1"/>
</dbReference>
<dbReference type="Proteomes" id="UP000078070">
    <property type="component" value="Chromosome"/>
</dbReference>
<sequence>MAQSLYTRLVADCLFPLHERLKGHKSVQLRKALEESQWFTRDVLQTRCNTQLQHFLTDVNASNPYYADQFRACGLSPSSFGDPEILLRIPCLTKELIRANRDRLLSHSDQPVRFMKTSGSSGQPLEFAVGRARISHDIAAKWRATRWWGLDIGDPEAVIWGSDIELGAQGLARQIRDRLIRSRLFPAKHLQGDALMALFDRLQAYQPAMIYGYPSILSLLAEAARQQKRHYNAGPLKVIFCTAEKLYDHQRQLIEDVFKAPVANGYGSRDAGFIAHECPQGRLHISAEDIIVEILDDQQNPVAAGTPGEIVVTHMATRAFPMIRYRTGDIGILSTEPCACGRQLPVLTDVIGRANDLLRATDGAPVHGAYIGNIVREDAAVAQFQFIQHNPRQFELKLVCRDGAQPNQSGLRAKLLDVVGGDAEIAIQHTAAIAVEQNGKFKYIVNRCRENPSLAGATEQSP</sequence>
<gene>
    <name evidence="2" type="ORF">A8C75_08255</name>
</gene>
<dbReference type="PANTHER" id="PTHR36932:SF1">
    <property type="entry name" value="CAPSULAR POLYSACCHARIDE BIOSYNTHESIS PROTEIN"/>
    <property type="match status" value="1"/>
</dbReference>
<evidence type="ECO:0000259" key="1">
    <source>
        <dbReference type="Pfam" id="PF00501"/>
    </source>
</evidence>
<organism evidence="2 3">
    <name type="scientific">Marinobacterium aestuarii</name>
    <dbReference type="NCBI Taxonomy" id="1821621"/>
    <lineage>
        <taxon>Bacteria</taxon>
        <taxon>Pseudomonadati</taxon>
        <taxon>Pseudomonadota</taxon>
        <taxon>Gammaproteobacteria</taxon>
        <taxon>Oceanospirillales</taxon>
        <taxon>Oceanospirillaceae</taxon>
        <taxon>Marinobacterium</taxon>
    </lineage>
</organism>
<dbReference type="Pfam" id="PF00501">
    <property type="entry name" value="AMP-binding"/>
    <property type="match status" value="1"/>
</dbReference>
<dbReference type="STRING" id="1821621.A8C75_08255"/>
<dbReference type="InterPro" id="IPR042099">
    <property type="entry name" value="ANL_N_sf"/>
</dbReference>
<name>A0A1A9EXE1_9GAMM</name>
<dbReference type="EMBL" id="CP015839">
    <property type="protein sequence ID" value="ANG62482.1"/>
    <property type="molecule type" value="Genomic_DNA"/>
</dbReference>
<reference evidence="3" key="1">
    <citation type="submission" date="2016-05" db="EMBL/GenBank/DDBJ databases">
        <authorList>
            <person name="Baek K."/>
            <person name="Yang S.-J."/>
        </authorList>
    </citation>
    <scope>NUCLEOTIDE SEQUENCE [LARGE SCALE GENOMIC DNA]</scope>
    <source>
        <strain evidence="3">ST58-10</strain>
    </source>
</reference>
<dbReference type="InterPro" id="IPR053158">
    <property type="entry name" value="CapK_Type1_Caps_Biosynth"/>
</dbReference>
<dbReference type="InterPro" id="IPR000873">
    <property type="entry name" value="AMP-dep_synth/lig_dom"/>
</dbReference>
<dbReference type="OrthoDB" id="580775at2"/>
<reference evidence="2 3" key="2">
    <citation type="journal article" date="2018" name="Int. J. Syst. Evol. Microbiol.">
        <title>Marinobacterium aestuarii sp. nov., a benzene-degrading marine bacterium isolated from estuary sediment.</title>
        <authorList>
            <person name="Bae S.S."/>
            <person name="Jung J."/>
            <person name="Chung D."/>
            <person name="Baek K."/>
        </authorList>
    </citation>
    <scope>NUCLEOTIDE SEQUENCE [LARGE SCALE GENOMIC DNA]</scope>
    <source>
        <strain evidence="2 3">ST58-10</strain>
    </source>
</reference>
<feature type="domain" description="AMP-dependent synthetase/ligase" evidence="1">
    <location>
        <begin position="197"/>
        <end position="313"/>
    </location>
</feature>
<dbReference type="Gene3D" id="3.40.50.12780">
    <property type="entry name" value="N-terminal domain of ligase-like"/>
    <property type="match status" value="1"/>
</dbReference>
<dbReference type="AlphaFoldDB" id="A0A1A9EXE1"/>
<dbReference type="PANTHER" id="PTHR36932">
    <property type="entry name" value="CAPSULAR POLYSACCHARIDE BIOSYNTHESIS PROTEIN"/>
    <property type="match status" value="1"/>
</dbReference>
<accession>A0A1A9EXE1</accession>
<dbReference type="SUPFAM" id="SSF56801">
    <property type="entry name" value="Acetyl-CoA synthetase-like"/>
    <property type="match status" value="1"/>
</dbReference>